<gene>
    <name evidence="2" type="ORF">KDL01_23310</name>
</gene>
<dbReference type="EMBL" id="JAGSOG010000131">
    <property type="protein sequence ID" value="MBR7836226.1"/>
    <property type="molecule type" value="Genomic_DNA"/>
</dbReference>
<evidence type="ECO:0000313" key="3">
    <source>
        <dbReference type="Proteomes" id="UP000675781"/>
    </source>
</evidence>
<protein>
    <submittedName>
        <fullName evidence="2">DUF3093 domain-containing protein</fullName>
    </submittedName>
</protein>
<keyword evidence="3" id="KW-1185">Reference proteome</keyword>
<dbReference type="RefSeq" id="WP_212530705.1">
    <property type="nucleotide sequence ID" value="NZ_JAGSOG010000131.1"/>
</dbReference>
<comment type="caution">
    <text evidence="2">The sequence shown here is derived from an EMBL/GenBank/DDBJ whole genome shotgun (WGS) entry which is preliminary data.</text>
</comment>
<keyword evidence="1" id="KW-1133">Transmembrane helix</keyword>
<proteinExistence type="predicted"/>
<name>A0A941ESH1_9ACTN</name>
<dbReference type="Proteomes" id="UP000675781">
    <property type="component" value="Unassembled WGS sequence"/>
</dbReference>
<keyword evidence="1" id="KW-0812">Transmembrane</keyword>
<keyword evidence="1" id="KW-0472">Membrane</keyword>
<reference evidence="2" key="1">
    <citation type="submission" date="2021-04" db="EMBL/GenBank/DDBJ databases">
        <title>Genome based classification of Actinospica acidithermotolerans sp. nov., an actinobacterium isolated from an Indonesian hot spring.</title>
        <authorList>
            <person name="Kusuma A.B."/>
            <person name="Putra K.E."/>
            <person name="Nafisah S."/>
            <person name="Loh J."/>
            <person name="Nouioui I."/>
            <person name="Goodfellow M."/>
        </authorList>
    </citation>
    <scope>NUCLEOTIDE SEQUENCE</scope>
    <source>
        <strain evidence="2">CSCA 57</strain>
    </source>
</reference>
<feature type="transmembrane region" description="Helical" evidence="1">
    <location>
        <begin position="44"/>
        <end position="62"/>
    </location>
</feature>
<dbReference type="AlphaFoldDB" id="A0A941ESH1"/>
<sequence length="160" mass="17067">MTASESNGSYREQLRAPLSWYLISILFGLGLGIIFLVVGPWQALAGLVGGSALSAWVVFSYGRITIRLADGSLHAGPAVLPLSALGEARALDAEQARALRTQDADPRAYLLLRSYVRTAVRVEVVDPRDPHPYLYLSSRHPQRLAATIAGATAGANAAAR</sequence>
<feature type="transmembrane region" description="Helical" evidence="1">
    <location>
        <begin position="20"/>
        <end position="38"/>
    </location>
</feature>
<accession>A0A941ESH1</accession>
<dbReference type="Pfam" id="PF11292">
    <property type="entry name" value="DUF3093"/>
    <property type="match status" value="1"/>
</dbReference>
<organism evidence="2 3">
    <name type="scientific">Actinospica durhamensis</name>
    <dbReference type="NCBI Taxonomy" id="1508375"/>
    <lineage>
        <taxon>Bacteria</taxon>
        <taxon>Bacillati</taxon>
        <taxon>Actinomycetota</taxon>
        <taxon>Actinomycetes</taxon>
        <taxon>Catenulisporales</taxon>
        <taxon>Actinospicaceae</taxon>
        <taxon>Actinospica</taxon>
    </lineage>
</organism>
<dbReference type="InterPro" id="IPR021443">
    <property type="entry name" value="DUF3093"/>
</dbReference>
<evidence type="ECO:0000256" key="1">
    <source>
        <dbReference type="SAM" id="Phobius"/>
    </source>
</evidence>
<evidence type="ECO:0000313" key="2">
    <source>
        <dbReference type="EMBL" id="MBR7836226.1"/>
    </source>
</evidence>